<organism evidence="3">
    <name type="scientific">marine metagenome</name>
    <dbReference type="NCBI Taxonomy" id="408172"/>
    <lineage>
        <taxon>unclassified sequences</taxon>
        <taxon>metagenomes</taxon>
        <taxon>ecological metagenomes</taxon>
    </lineage>
</organism>
<evidence type="ECO:0000256" key="1">
    <source>
        <dbReference type="SAM" id="MobiDB-lite"/>
    </source>
</evidence>
<accession>A0A381XHL9</accession>
<proteinExistence type="predicted"/>
<sequence>MSMIPYFAWLASGLAGGALISEKLKNNNSKSNISKNINQHIPQHIPQIIPFITPQQKQDSMFEIKKFIIYSAIGSVISFAVYRYFKDDNIYETKILPELIQARCDAINLVKNIDDKNENRIEKVENNNRTRAIKLSNDIRSETRTNFDIISSQLYGLTQISLKTLGTINEMSIDEHTDEEKIQNQENISGFIGRANEFNKTLSTPNYWKQSHQYHKEGIQQEYPLLMRQSSNTSTSGNNPEKANQENNFSNITKKKRRIPLNNYTIIGGIGIGATILGLSFFTSKNKN</sequence>
<feature type="transmembrane region" description="Helical" evidence="2">
    <location>
        <begin position="67"/>
        <end position="85"/>
    </location>
</feature>
<dbReference type="EMBL" id="UINC01015212">
    <property type="protein sequence ID" value="SVA64218.1"/>
    <property type="molecule type" value="Genomic_DNA"/>
</dbReference>
<dbReference type="AlphaFoldDB" id="A0A381XHL9"/>
<feature type="region of interest" description="Disordered" evidence="1">
    <location>
        <begin position="230"/>
        <end position="251"/>
    </location>
</feature>
<protein>
    <submittedName>
        <fullName evidence="3">Uncharacterized protein</fullName>
    </submittedName>
</protein>
<reference evidence="3" key="1">
    <citation type="submission" date="2018-05" db="EMBL/GenBank/DDBJ databases">
        <authorList>
            <person name="Lanie J.A."/>
            <person name="Ng W.-L."/>
            <person name="Kazmierczak K.M."/>
            <person name="Andrzejewski T.M."/>
            <person name="Davidsen T.M."/>
            <person name="Wayne K.J."/>
            <person name="Tettelin H."/>
            <person name="Glass J.I."/>
            <person name="Rusch D."/>
            <person name="Podicherti R."/>
            <person name="Tsui H.-C.T."/>
            <person name="Winkler M.E."/>
        </authorList>
    </citation>
    <scope>NUCLEOTIDE SEQUENCE</scope>
</reference>
<evidence type="ECO:0000313" key="3">
    <source>
        <dbReference type="EMBL" id="SVA64218.1"/>
    </source>
</evidence>
<evidence type="ECO:0000256" key="2">
    <source>
        <dbReference type="SAM" id="Phobius"/>
    </source>
</evidence>
<name>A0A381XHL9_9ZZZZ</name>
<gene>
    <name evidence="3" type="ORF">METZ01_LOCUS117072</name>
</gene>
<feature type="transmembrane region" description="Helical" evidence="2">
    <location>
        <begin position="264"/>
        <end position="282"/>
    </location>
</feature>
<keyword evidence="2" id="KW-1133">Transmembrane helix</keyword>
<keyword evidence="2" id="KW-0812">Transmembrane</keyword>
<keyword evidence="2" id="KW-0472">Membrane</keyword>